<evidence type="ECO:0000313" key="1">
    <source>
        <dbReference type="EMBL" id="GBP21353.1"/>
    </source>
</evidence>
<evidence type="ECO:0000313" key="2">
    <source>
        <dbReference type="Proteomes" id="UP000299102"/>
    </source>
</evidence>
<dbReference type="AlphaFoldDB" id="A0A4C1U4N9"/>
<sequence>MIDKGHGATARAPRLVVYQETLERRRDRWRPSGGSPILRLILELLEKPPLNLCLSMQQLLKYNNLAGVDQQPAMKMIHVKFAKKPLGQFMLEQGRPIDMVYGHGVFEISIRVPYRTGPIGFETAGRNSLVRPRRSWARITVSLSRRRPRASRV</sequence>
<proteinExistence type="predicted"/>
<accession>A0A4C1U4N9</accession>
<dbReference type="EMBL" id="BGZK01000128">
    <property type="protein sequence ID" value="GBP21353.1"/>
    <property type="molecule type" value="Genomic_DNA"/>
</dbReference>
<name>A0A4C1U4N9_EUMVA</name>
<comment type="caution">
    <text evidence="1">The sequence shown here is derived from an EMBL/GenBank/DDBJ whole genome shotgun (WGS) entry which is preliminary data.</text>
</comment>
<gene>
    <name evidence="1" type="ORF">EVAR_11952_1</name>
</gene>
<keyword evidence="2" id="KW-1185">Reference proteome</keyword>
<protein>
    <submittedName>
        <fullName evidence="1">Uncharacterized protein</fullName>
    </submittedName>
</protein>
<organism evidence="1 2">
    <name type="scientific">Eumeta variegata</name>
    <name type="common">Bagworm moth</name>
    <name type="synonym">Eumeta japonica</name>
    <dbReference type="NCBI Taxonomy" id="151549"/>
    <lineage>
        <taxon>Eukaryota</taxon>
        <taxon>Metazoa</taxon>
        <taxon>Ecdysozoa</taxon>
        <taxon>Arthropoda</taxon>
        <taxon>Hexapoda</taxon>
        <taxon>Insecta</taxon>
        <taxon>Pterygota</taxon>
        <taxon>Neoptera</taxon>
        <taxon>Endopterygota</taxon>
        <taxon>Lepidoptera</taxon>
        <taxon>Glossata</taxon>
        <taxon>Ditrysia</taxon>
        <taxon>Tineoidea</taxon>
        <taxon>Psychidae</taxon>
        <taxon>Oiketicinae</taxon>
        <taxon>Eumeta</taxon>
    </lineage>
</organism>
<dbReference type="Proteomes" id="UP000299102">
    <property type="component" value="Unassembled WGS sequence"/>
</dbReference>
<reference evidence="1 2" key="1">
    <citation type="journal article" date="2019" name="Commun. Biol.">
        <title>The bagworm genome reveals a unique fibroin gene that provides high tensile strength.</title>
        <authorList>
            <person name="Kono N."/>
            <person name="Nakamura H."/>
            <person name="Ohtoshi R."/>
            <person name="Tomita M."/>
            <person name="Numata K."/>
            <person name="Arakawa K."/>
        </authorList>
    </citation>
    <scope>NUCLEOTIDE SEQUENCE [LARGE SCALE GENOMIC DNA]</scope>
</reference>